<dbReference type="Pfam" id="PF14136">
    <property type="entry name" value="DUF4303"/>
    <property type="match status" value="1"/>
</dbReference>
<dbReference type="Proteomes" id="UP000028002">
    <property type="component" value="Unassembled WGS sequence"/>
</dbReference>
<sequence length="177" mass="20691">MNYDKLEENIISGIVDMISYIKDKEYWEDISSFCLFTDESFMSISLLFNTNNHFHSVKDNEYPLTYKYSPSEWFSESISKNDDKYIYNNTALSMVSAELLASSNDYDFIKHRDSVIRVFINAMNHCISKNIFQKGSSAIYLFMISDCYDGEDILAWNTSLNTDSIKKEIICWVENEL</sequence>
<evidence type="ECO:0000313" key="2">
    <source>
        <dbReference type="Proteomes" id="UP000028002"/>
    </source>
</evidence>
<gene>
    <name evidence="1" type="ORF">MEG1DRAFT_02529</name>
</gene>
<dbReference type="AlphaFoldDB" id="A0A081RVU7"/>
<name>A0A081RVU7_PHOTE</name>
<evidence type="ECO:0000313" key="1">
    <source>
        <dbReference type="EMBL" id="KER02800.1"/>
    </source>
</evidence>
<dbReference type="EMBL" id="JGVH01000040">
    <property type="protein sequence ID" value="KER02800.1"/>
    <property type="molecule type" value="Genomic_DNA"/>
</dbReference>
<evidence type="ECO:0008006" key="3">
    <source>
        <dbReference type="Google" id="ProtNLM"/>
    </source>
</evidence>
<proteinExistence type="predicted"/>
<protein>
    <recommendedName>
        <fullName evidence="3">DUF4303 domain-containing protein</fullName>
    </recommendedName>
</protein>
<accession>A0A081RVU7</accession>
<dbReference type="InterPro" id="IPR025409">
    <property type="entry name" value="DUF4303"/>
</dbReference>
<comment type="caution">
    <text evidence="1">The sequence shown here is derived from an EMBL/GenBank/DDBJ whole genome shotgun (WGS) entry which is preliminary data.</text>
</comment>
<dbReference type="RefSeq" id="WP_023045637.1">
    <property type="nucleotide sequence ID" value="NZ_CAWLUD010000040.1"/>
</dbReference>
<reference evidence="1 2" key="1">
    <citation type="submission" date="2014-03" db="EMBL/GenBank/DDBJ databases">
        <title>Draft Genome of Photorhabdus temperata Meg1.</title>
        <authorList>
            <person name="Hurst S.G.IV."/>
            <person name="Morris K."/>
            <person name="Thomas K."/>
            <person name="Tisa L.S."/>
        </authorList>
    </citation>
    <scope>NUCLEOTIDE SEQUENCE [LARGE SCALE GENOMIC DNA]</scope>
    <source>
        <strain evidence="1 2">Meg1</strain>
    </source>
</reference>
<organism evidence="1 2">
    <name type="scientific">Photorhabdus temperata subsp. temperata Meg1</name>
    <dbReference type="NCBI Taxonomy" id="1393735"/>
    <lineage>
        <taxon>Bacteria</taxon>
        <taxon>Pseudomonadati</taxon>
        <taxon>Pseudomonadota</taxon>
        <taxon>Gammaproteobacteria</taxon>
        <taxon>Enterobacterales</taxon>
        <taxon>Morganellaceae</taxon>
        <taxon>Photorhabdus</taxon>
    </lineage>
</organism>